<organism evidence="8 9">
    <name type="scientific">Chlamydomonas eustigma</name>
    <dbReference type="NCBI Taxonomy" id="1157962"/>
    <lineage>
        <taxon>Eukaryota</taxon>
        <taxon>Viridiplantae</taxon>
        <taxon>Chlorophyta</taxon>
        <taxon>core chlorophytes</taxon>
        <taxon>Chlorophyceae</taxon>
        <taxon>CS clade</taxon>
        <taxon>Chlamydomonadales</taxon>
        <taxon>Chlamydomonadaceae</taxon>
        <taxon>Chlamydomonas</taxon>
    </lineage>
</organism>
<dbReference type="STRING" id="1157962.A0A250XJZ4"/>
<keyword evidence="4 5" id="KW-0720">Serine protease</keyword>
<dbReference type="Gene3D" id="3.40.50.200">
    <property type="entry name" value="Peptidase S8/S53 domain"/>
    <property type="match status" value="1"/>
</dbReference>
<keyword evidence="9" id="KW-1185">Reference proteome</keyword>
<dbReference type="InterPro" id="IPR036852">
    <property type="entry name" value="Peptidase_S8/S53_dom_sf"/>
</dbReference>
<evidence type="ECO:0000313" key="9">
    <source>
        <dbReference type="Proteomes" id="UP000232323"/>
    </source>
</evidence>
<dbReference type="CDD" id="cd07473">
    <property type="entry name" value="Peptidases_S8_Subtilisin_like"/>
    <property type="match status" value="1"/>
</dbReference>
<keyword evidence="6" id="KW-0812">Transmembrane</keyword>
<dbReference type="OrthoDB" id="5139247at2759"/>
<dbReference type="Pfam" id="PF00082">
    <property type="entry name" value="Peptidase_S8"/>
    <property type="match status" value="1"/>
</dbReference>
<dbReference type="PRINTS" id="PR00723">
    <property type="entry name" value="SUBTILISIN"/>
</dbReference>
<dbReference type="SUPFAM" id="SSF52743">
    <property type="entry name" value="Subtilisin-like"/>
    <property type="match status" value="1"/>
</dbReference>
<dbReference type="GO" id="GO:0006508">
    <property type="term" value="P:proteolysis"/>
    <property type="evidence" value="ECO:0007669"/>
    <property type="project" value="UniProtKB-KW"/>
</dbReference>
<dbReference type="PROSITE" id="PS51892">
    <property type="entry name" value="SUBTILASE"/>
    <property type="match status" value="1"/>
</dbReference>
<feature type="domain" description="Peptidase S8/S53" evidence="7">
    <location>
        <begin position="222"/>
        <end position="525"/>
    </location>
</feature>
<dbReference type="PROSITE" id="PS00137">
    <property type="entry name" value="SUBTILASE_HIS"/>
    <property type="match status" value="1"/>
</dbReference>
<feature type="transmembrane region" description="Helical" evidence="6">
    <location>
        <begin position="35"/>
        <end position="58"/>
    </location>
</feature>
<keyword evidence="6" id="KW-0472">Membrane</keyword>
<comment type="similarity">
    <text evidence="1 5">Belongs to the peptidase S8 family.</text>
</comment>
<dbReference type="InterPro" id="IPR022398">
    <property type="entry name" value="Peptidase_S8_His-AS"/>
</dbReference>
<protein>
    <recommendedName>
        <fullName evidence="7">Peptidase S8/S53 domain-containing protein</fullName>
    </recommendedName>
</protein>
<evidence type="ECO:0000256" key="4">
    <source>
        <dbReference type="ARBA" id="ARBA00022825"/>
    </source>
</evidence>
<dbReference type="InterPro" id="IPR023828">
    <property type="entry name" value="Peptidase_S8_Ser-AS"/>
</dbReference>
<proteinExistence type="inferred from homology"/>
<evidence type="ECO:0000256" key="6">
    <source>
        <dbReference type="SAM" id="Phobius"/>
    </source>
</evidence>
<dbReference type="InterPro" id="IPR034204">
    <property type="entry name" value="PfSUB1-like_cat_dom"/>
</dbReference>
<comment type="caution">
    <text evidence="8">The sequence shown here is derived from an EMBL/GenBank/DDBJ whole genome shotgun (WGS) entry which is preliminary data.</text>
</comment>
<sequence length="1301" mass="137246">MNKIYSEKGIEDSTVLAARSGGLISWVRLHPRSTAACVVAILSILVLSVALPACTILGCPKKSPSQATTMVLSPGPSRLLVHYLNTSVDALDLIPAILRQYIDFSRINSSDIQILNFQAEAILQQALTYLTSEESLNFLTRDFNMSLVLPNNTNIQELLSGGTTDTTLQSILSQLSSIASGGNGNDGSKMRVVNDPFYLNGSQYYIDLVNGTGAWEYTSGAPVVVAIIDVGIDMGHPDLVPSLWVNSGEIPDNGIDDDNNGFVDDLNGYNFAGQCTGYSNVTGMCSQCGGNSIPSSDSSVDPEYYHGTHVAGLAGGTQDNGIGITGLAFGIKLMILRVSDCMTGAIQASVVFQAYDYALKMGAHIISCSFGASYAYGFTPSTLAPSYHAQWTAAYVSALRPLSEKGILAVVSAGNEAIDMDLLSSLGYSYCPCLVNLSNVLCVGGTDPEDNLASFSNFGVETVQIGSPAVQIYSTLYQNSSGVISHTYGPLNGTSMAAPIVSGSAAMMLSLLGAADGNYYKGQQVYSLIENYHSAVNGPSPLPFHSRARLDAGAAIYQASIQLGAALTQGAAIYGLTSPPASSVTFSGMLESYYTSGGLYNSTILGPPLDTTLRNISSPNYPPSFSTFKYYKGVLVSLKSLLLLTQPGVWSFQISTTTTTATGTALPFWLLVNGQQLLLNSTTQVALFMAQNPGWYSFEIRISSPSPSSRYSLALKSPSSNKFSTYYGFLAEGPLAAVGLPDYAQNANLSNVWQVFYNPLNITTQPISISTLSTITTATAFHFATATQDTTNIPTQASSLLSGGISISTSSIGKPLAATAALGLMQTFLIPTPGSWRNPLSFTVTCTGCQLLVDGVVVVDIYEPLLSDGIAISKTSPCLALTINQAHSLVLRFASPSLSQAVLKVQCMMCGSALQLDLHKIIYNPLIWQPEASVASGNSAFIGGLQVDVYRSTTNGTMTSFAAQSTRAIYKVRLPTCPSMTEETINGTCSGTWSFSLESLLPGITAGTPVGVTYGVRCWTTWNQGFTNGVIAVTPTAGNPVAYLGGIQIYGSGGSNLAPSTTLLGNMYQMLVVDWFDLNPDTVLSVQNNGGPLPIDLVNMRLPIGGLANVSGYDLMNATVVVGKPGASTASTFPPEGDIFALVDNDLSRAFTAESAAAAAVNVNGSSNIVLPGLDVMYSYPSLQSPTQLHYTIANGFFLPSAFSSGNNLSEAVTIQVFDTDQSSTMLVMGNVTLRNAPLLSATGSNYSVSTFQVFCPVAAFLRAYAICKTSTIDYNNIATTTFNVSTVSVGPWSAQQWSQS</sequence>
<dbReference type="PANTHER" id="PTHR43399">
    <property type="entry name" value="SUBTILISIN-RELATED"/>
    <property type="match status" value="1"/>
</dbReference>
<evidence type="ECO:0000313" key="8">
    <source>
        <dbReference type="EMBL" id="GAX83405.1"/>
    </source>
</evidence>
<dbReference type="Proteomes" id="UP000232323">
    <property type="component" value="Unassembled WGS sequence"/>
</dbReference>
<keyword evidence="3 5" id="KW-0378">Hydrolase</keyword>
<evidence type="ECO:0000259" key="7">
    <source>
        <dbReference type="Pfam" id="PF00082"/>
    </source>
</evidence>
<name>A0A250XJZ4_9CHLO</name>
<feature type="active site" description="Charge relay system" evidence="5">
    <location>
        <position position="495"/>
    </location>
</feature>
<feature type="active site" description="Charge relay system" evidence="5">
    <location>
        <position position="306"/>
    </location>
</feature>
<dbReference type="EMBL" id="BEGY01000098">
    <property type="protein sequence ID" value="GAX83405.1"/>
    <property type="molecule type" value="Genomic_DNA"/>
</dbReference>
<dbReference type="InterPro" id="IPR000209">
    <property type="entry name" value="Peptidase_S8/S53_dom"/>
</dbReference>
<dbReference type="GO" id="GO:0004252">
    <property type="term" value="F:serine-type endopeptidase activity"/>
    <property type="evidence" value="ECO:0007669"/>
    <property type="project" value="UniProtKB-UniRule"/>
</dbReference>
<evidence type="ECO:0000256" key="1">
    <source>
        <dbReference type="ARBA" id="ARBA00011073"/>
    </source>
</evidence>
<gene>
    <name evidence="8" type="ORF">CEUSTIGMA_g10830.t1</name>
</gene>
<accession>A0A250XJZ4</accession>
<dbReference type="InterPro" id="IPR051048">
    <property type="entry name" value="Peptidase_S8/S53_subtilisin"/>
</dbReference>
<dbReference type="PANTHER" id="PTHR43399:SF4">
    <property type="entry name" value="CELL WALL-ASSOCIATED PROTEASE"/>
    <property type="match status" value="1"/>
</dbReference>
<evidence type="ECO:0000256" key="3">
    <source>
        <dbReference type="ARBA" id="ARBA00022801"/>
    </source>
</evidence>
<evidence type="ECO:0000256" key="5">
    <source>
        <dbReference type="PROSITE-ProRule" id="PRU01240"/>
    </source>
</evidence>
<evidence type="ECO:0000256" key="2">
    <source>
        <dbReference type="ARBA" id="ARBA00022670"/>
    </source>
</evidence>
<reference evidence="8 9" key="1">
    <citation type="submission" date="2017-08" db="EMBL/GenBank/DDBJ databases">
        <title>Acidophilic green algal genome provides insights into adaptation to an acidic environment.</title>
        <authorList>
            <person name="Hirooka S."/>
            <person name="Hirose Y."/>
            <person name="Kanesaki Y."/>
            <person name="Higuchi S."/>
            <person name="Fujiwara T."/>
            <person name="Onuma R."/>
            <person name="Era A."/>
            <person name="Ohbayashi R."/>
            <person name="Uzuka A."/>
            <person name="Nozaki H."/>
            <person name="Yoshikawa H."/>
            <person name="Miyagishima S.Y."/>
        </authorList>
    </citation>
    <scope>NUCLEOTIDE SEQUENCE [LARGE SCALE GENOMIC DNA]</scope>
    <source>
        <strain evidence="8 9">NIES-2499</strain>
    </source>
</reference>
<keyword evidence="2 5" id="KW-0645">Protease</keyword>
<feature type="active site" description="Charge relay system" evidence="5">
    <location>
        <position position="229"/>
    </location>
</feature>
<keyword evidence="6" id="KW-1133">Transmembrane helix</keyword>
<dbReference type="PROSITE" id="PS00138">
    <property type="entry name" value="SUBTILASE_SER"/>
    <property type="match status" value="1"/>
</dbReference>
<dbReference type="InterPro" id="IPR015500">
    <property type="entry name" value="Peptidase_S8_subtilisin-rel"/>
</dbReference>